<name>I0LED2_9ACTN</name>
<dbReference type="AlphaFoldDB" id="I0LED2"/>
<comment type="caution">
    <text evidence="3">The sequence shown here is derived from an EMBL/GenBank/DDBJ whole genome shotgun (WGS) entry which is preliminary data.</text>
</comment>
<feature type="region of interest" description="Disordered" evidence="1">
    <location>
        <begin position="179"/>
        <end position="232"/>
    </location>
</feature>
<proteinExistence type="predicted"/>
<evidence type="ECO:0000256" key="2">
    <source>
        <dbReference type="SAM" id="Phobius"/>
    </source>
</evidence>
<feature type="transmembrane region" description="Helical" evidence="2">
    <location>
        <begin position="38"/>
        <end position="59"/>
    </location>
</feature>
<evidence type="ECO:0000313" key="3">
    <source>
        <dbReference type="EMBL" id="CCH22179.1"/>
    </source>
</evidence>
<keyword evidence="2" id="KW-0472">Membrane</keyword>
<dbReference type="eggNOG" id="ENOG5032DGB">
    <property type="taxonomic scope" value="Bacteria"/>
</dbReference>
<feature type="transmembrane region" description="Helical" evidence="2">
    <location>
        <begin position="123"/>
        <end position="145"/>
    </location>
</feature>
<gene>
    <name evidence="3" type="ORF">MILUP08_40059</name>
</gene>
<accession>I0LED2</accession>
<keyword evidence="2" id="KW-0812">Transmembrane</keyword>
<sequence>MESQLTILLPVAAIWLAAGVLADRLPRLRDARALRRRTGWLLALALTGVALVAAVSIGGLFSAGTAPVDRAAAGLTLATGPALVVAVCSVRRIRRLWAGAGAFDTAPGTPAPHGLRAAAAHPLVGLPLQVTALATMPAMIAAAGADLGAEPGVTGPAITVGALAVAAIGVRHALRHSRLTERAQPVTSRSARAAGPLHVQQFEDRPGRLEPAVQPAGRRDAALRRQLQQQAA</sequence>
<feature type="transmembrane region" description="Helical" evidence="2">
    <location>
        <begin position="6"/>
        <end position="26"/>
    </location>
</feature>
<protein>
    <submittedName>
        <fullName evidence="3">Uncharacterized protein</fullName>
    </submittedName>
</protein>
<dbReference type="EMBL" id="CAIE01000048">
    <property type="protein sequence ID" value="CCH22179.1"/>
    <property type="molecule type" value="Genomic_DNA"/>
</dbReference>
<feature type="transmembrane region" description="Helical" evidence="2">
    <location>
        <begin position="157"/>
        <end position="174"/>
    </location>
</feature>
<feature type="transmembrane region" description="Helical" evidence="2">
    <location>
        <begin position="71"/>
        <end position="90"/>
    </location>
</feature>
<evidence type="ECO:0000313" key="4">
    <source>
        <dbReference type="Proteomes" id="UP000003448"/>
    </source>
</evidence>
<keyword evidence="4" id="KW-1185">Reference proteome</keyword>
<dbReference type="Proteomes" id="UP000003448">
    <property type="component" value="Unassembled WGS sequence"/>
</dbReference>
<evidence type="ECO:0000256" key="1">
    <source>
        <dbReference type="SAM" id="MobiDB-lite"/>
    </source>
</evidence>
<reference evidence="4" key="1">
    <citation type="journal article" date="2012" name="J. Bacteriol.">
        <title>Genome Sequence of Micromonospora lupini Lupac 08, Isolated from Root Nodules of Lupinus angustifolius.</title>
        <authorList>
            <person name="Alonso-Vega P."/>
            <person name="Normand P."/>
            <person name="Bacigalupe R."/>
            <person name="Pujic P."/>
            <person name="Lajus A."/>
            <person name="Vallenet D."/>
            <person name="Carro L."/>
            <person name="Coll P."/>
            <person name="Trujillo M.E."/>
        </authorList>
    </citation>
    <scope>NUCLEOTIDE SEQUENCE [LARGE SCALE GENOMIC DNA]</scope>
    <source>
        <strain evidence="4">Lupac 08</strain>
    </source>
</reference>
<organism evidence="3 4">
    <name type="scientific">Micromonospora lupini str. Lupac 08</name>
    <dbReference type="NCBI Taxonomy" id="1150864"/>
    <lineage>
        <taxon>Bacteria</taxon>
        <taxon>Bacillati</taxon>
        <taxon>Actinomycetota</taxon>
        <taxon>Actinomycetes</taxon>
        <taxon>Micromonosporales</taxon>
        <taxon>Micromonosporaceae</taxon>
        <taxon>Micromonospora</taxon>
    </lineage>
</organism>
<keyword evidence="2" id="KW-1133">Transmembrane helix</keyword>